<dbReference type="Proteomes" id="UP000824120">
    <property type="component" value="Chromosome 4"/>
</dbReference>
<accession>A0A9J5Z636</accession>
<gene>
    <name evidence="1" type="ORF">H5410_019618</name>
</gene>
<evidence type="ECO:0000313" key="1">
    <source>
        <dbReference type="EMBL" id="KAG5608337.1"/>
    </source>
</evidence>
<name>A0A9J5Z636_SOLCO</name>
<evidence type="ECO:0000313" key="2">
    <source>
        <dbReference type="Proteomes" id="UP000824120"/>
    </source>
</evidence>
<dbReference type="EMBL" id="JACXVP010000004">
    <property type="protein sequence ID" value="KAG5608337.1"/>
    <property type="molecule type" value="Genomic_DNA"/>
</dbReference>
<organism evidence="1 2">
    <name type="scientific">Solanum commersonii</name>
    <name type="common">Commerson's wild potato</name>
    <name type="synonym">Commerson's nightshade</name>
    <dbReference type="NCBI Taxonomy" id="4109"/>
    <lineage>
        <taxon>Eukaryota</taxon>
        <taxon>Viridiplantae</taxon>
        <taxon>Streptophyta</taxon>
        <taxon>Embryophyta</taxon>
        <taxon>Tracheophyta</taxon>
        <taxon>Spermatophyta</taxon>
        <taxon>Magnoliopsida</taxon>
        <taxon>eudicotyledons</taxon>
        <taxon>Gunneridae</taxon>
        <taxon>Pentapetalae</taxon>
        <taxon>asterids</taxon>
        <taxon>lamiids</taxon>
        <taxon>Solanales</taxon>
        <taxon>Solanaceae</taxon>
        <taxon>Solanoideae</taxon>
        <taxon>Solaneae</taxon>
        <taxon>Solanum</taxon>
    </lineage>
</organism>
<proteinExistence type="predicted"/>
<comment type="caution">
    <text evidence="1">The sequence shown here is derived from an EMBL/GenBank/DDBJ whole genome shotgun (WGS) entry which is preliminary data.</text>
</comment>
<keyword evidence="2" id="KW-1185">Reference proteome</keyword>
<sequence>MVLKGKLISSRWKSKVLRFNEGEAVDVGSIVEWTYNYRASYIESPFPIDIFSKKFLMVILLAPKAYMEKIRHQRQVISRHEPKQSLESDWWRSKPKTPEFCHFLAYALHVIKRNRESPS</sequence>
<dbReference type="AlphaFoldDB" id="A0A9J5Z636"/>
<reference evidence="1 2" key="1">
    <citation type="submission" date="2020-09" db="EMBL/GenBank/DDBJ databases">
        <title>De no assembly of potato wild relative species, Solanum commersonii.</title>
        <authorList>
            <person name="Cho K."/>
        </authorList>
    </citation>
    <scope>NUCLEOTIDE SEQUENCE [LARGE SCALE GENOMIC DNA]</scope>
    <source>
        <strain evidence="1">LZ3.2</strain>
        <tissue evidence="1">Leaf</tissue>
    </source>
</reference>
<protein>
    <submittedName>
        <fullName evidence="1">Uncharacterized protein</fullName>
    </submittedName>
</protein>